<dbReference type="RefSeq" id="WP_008238729.1">
    <property type="nucleotide sequence ID" value="NZ_AJJU01000006.1"/>
</dbReference>
<feature type="signal peptide" evidence="3">
    <location>
        <begin position="1"/>
        <end position="22"/>
    </location>
</feature>
<keyword evidence="3" id="KW-0732">Signal</keyword>
<evidence type="ECO:0000256" key="3">
    <source>
        <dbReference type="SAM" id="SignalP"/>
    </source>
</evidence>
<proteinExistence type="inferred from homology"/>
<name>I0WFT1_9FLAO</name>
<comment type="similarity">
    <text evidence="1">Belongs to the sulfatase family.</text>
</comment>
<dbReference type="Gene3D" id="3.40.720.10">
    <property type="entry name" value="Alkaline Phosphatase, subunit A"/>
    <property type="match status" value="1"/>
</dbReference>
<reference evidence="5 6" key="1">
    <citation type="journal article" date="2012" name="J. Bacteriol.">
        <title>Genome Sequence of the Halotolerant Bacterium Imtechella halotolerans K1T.</title>
        <authorList>
            <person name="Kumar S."/>
            <person name="Vikram S."/>
            <person name="Subramanian S."/>
            <person name="Raghava G.P."/>
            <person name="Pinnaka A.K."/>
        </authorList>
    </citation>
    <scope>NUCLEOTIDE SEQUENCE [LARGE SCALE GENOMIC DNA]</scope>
    <source>
        <strain evidence="5 6">K1</strain>
    </source>
</reference>
<evidence type="ECO:0000313" key="6">
    <source>
        <dbReference type="Proteomes" id="UP000005938"/>
    </source>
</evidence>
<dbReference type="EMBL" id="AJJU01000006">
    <property type="protein sequence ID" value="EID75247.1"/>
    <property type="molecule type" value="Genomic_DNA"/>
</dbReference>
<dbReference type="Pfam" id="PF00884">
    <property type="entry name" value="Sulfatase"/>
    <property type="match status" value="1"/>
</dbReference>
<dbReference type="InterPro" id="IPR000917">
    <property type="entry name" value="Sulfatase_N"/>
</dbReference>
<dbReference type="InterPro" id="IPR017850">
    <property type="entry name" value="Alkaline_phosphatase_core_sf"/>
</dbReference>
<protein>
    <submittedName>
        <fullName evidence="5">Sulfatase</fullName>
    </submittedName>
</protein>
<dbReference type="PANTHER" id="PTHR43751">
    <property type="entry name" value="SULFATASE"/>
    <property type="match status" value="1"/>
</dbReference>
<evidence type="ECO:0000259" key="4">
    <source>
        <dbReference type="Pfam" id="PF00884"/>
    </source>
</evidence>
<dbReference type="Proteomes" id="UP000005938">
    <property type="component" value="Unassembled WGS sequence"/>
</dbReference>
<accession>I0WFT1</accession>
<evidence type="ECO:0000256" key="1">
    <source>
        <dbReference type="ARBA" id="ARBA00008779"/>
    </source>
</evidence>
<gene>
    <name evidence="5" type="ORF">W5A_06745</name>
</gene>
<dbReference type="InterPro" id="IPR052701">
    <property type="entry name" value="GAG_Ulvan_Degrading_Sulfatases"/>
</dbReference>
<dbReference type="Gene3D" id="3.30.1120.10">
    <property type="match status" value="1"/>
</dbReference>
<keyword evidence="2" id="KW-0378">Hydrolase</keyword>
<evidence type="ECO:0000256" key="2">
    <source>
        <dbReference type="ARBA" id="ARBA00022801"/>
    </source>
</evidence>
<dbReference type="AlphaFoldDB" id="I0WFT1"/>
<dbReference type="CDD" id="cd16143">
    <property type="entry name" value="ARS_like"/>
    <property type="match status" value="1"/>
</dbReference>
<organism evidence="5 6">
    <name type="scientific">Imtechella halotolerans K1</name>
    <dbReference type="NCBI Taxonomy" id="946077"/>
    <lineage>
        <taxon>Bacteria</taxon>
        <taxon>Pseudomonadati</taxon>
        <taxon>Bacteroidota</taxon>
        <taxon>Flavobacteriia</taxon>
        <taxon>Flavobacteriales</taxon>
        <taxon>Flavobacteriaceae</taxon>
        <taxon>Imtechella</taxon>
    </lineage>
</organism>
<dbReference type="GO" id="GO:0016787">
    <property type="term" value="F:hydrolase activity"/>
    <property type="evidence" value="ECO:0007669"/>
    <property type="project" value="UniProtKB-KW"/>
</dbReference>
<dbReference type="STRING" id="946077.W5A_06745"/>
<feature type="chain" id="PRO_5003636123" evidence="3">
    <location>
        <begin position="23"/>
        <end position="511"/>
    </location>
</feature>
<dbReference type="PATRIC" id="fig|946077.3.peg.1366"/>
<feature type="domain" description="Sulfatase N-terminal" evidence="4">
    <location>
        <begin position="32"/>
        <end position="402"/>
    </location>
</feature>
<keyword evidence="6" id="KW-1185">Reference proteome</keyword>
<dbReference type="PROSITE" id="PS00149">
    <property type="entry name" value="SULFATASE_2"/>
    <property type="match status" value="1"/>
</dbReference>
<dbReference type="eggNOG" id="COG3119">
    <property type="taxonomic scope" value="Bacteria"/>
</dbReference>
<dbReference type="PROSITE" id="PS51257">
    <property type="entry name" value="PROKAR_LIPOPROTEIN"/>
    <property type="match status" value="1"/>
</dbReference>
<dbReference type="PROSITE" id="PS00523">
    <property type="entry name" value="SULFATASE_1"/>
    <property type="match status" value="1"/>
</dbReference>
<dbReference type="InterPro" id="IPR024607">
    <property type="entry name" value="Sulfatase_CS"/>
</dbReference>
<comment type="caution">
    <text evidence="5">The sequence shown here is derived from an EMBL/GenBank/DDBJ whole genome shotgun (WGS) entry which is preliminary data.</text>
</comment>
<dbReference type="SUPFAM" id="SSF53649">
    <property type="entry name" value="Alkaline phosphatase-like"/>
    <property type="match status" value="1"/>
</dbReference>
<dbReference type="OrthoDB" id="9766107at2"/>
<evidence type="ECO:0000313" key="5">
    <source>
        <dbReference type="EMBL" id="EID75247.1"/>
    </source>
</evidence>
<sequence>MIKRFYGIFGLLLLLSCGNNSTKPTAEKEPLPNIIIIYTDDLGYGDLGVYGGKIPTPNIDKLAKEGLIHTNAYATSATCTPSRYSMLTGEYAWRQKGRGVAQGNASSIIQPGTQTLPSILQKAGYQTAVIGKWHLGLGGEQGPDWNGKITPGPLEIGFNYSFLIPATGDRVPCVFVENHHVVDLDPTDPITVNYSKKIGDWPTGKENPELLTTPYSHGHDMTIVNGVSRIGYMTGGKKALWRDEDFADVLLEKSQHFISKNKNNPFFLYFSTHDIHVPRIAHERFQGATDFGPRGDVIVQLDWTVGALVSHLQALNLDKNTLIIFTSDNGPVLDDGYVDYSKERISNHSPSAGLRGGKYSAFEAGTKVPTIVRWPGKIPSGITSDVLVSQIDFLASFAAYTGQSIHKGQAIDSENHWNTLIGGQDQARQGMVQEAISNVLSYISSDGYKYIPPSKGAKMVPWGPTIETGFSEIEQLYDLKNDPYETKNIASKHPDIVQKLRNTLNQIKQQH</sequence>
<dbReference type="PANTHER" id="PTHR43751:SF6">
    <property type="entry name" value="N-ACETYLGALACTOSAMINE-6-O-SULFATASE"/>
    <property type="match status" value="1"/>
</dbReference>